<dbReference type="OrthoDB" id="8780501at2"/>
<dbReference type="Proteomes" id="UP000494205">
    <property type="component" value="Unassembled WGS sequence"/>
</dbReference>
<dbReference type="AlphaFoldDB" id="A0A2N7VZ56"/>
<keyword evidence="3" id="KW-1185">Reference proteome</keyword>
<proteinExistence type="predicted"/>
<evidence type="ECO:0000313" key="2">
    <source>
        <dbReference type="EMBL" id="PMS22439.1"/>
    </source>
</evidence>
<gene>
    <name evidence="2" type="ORF">C0Z16_33065</name>
    <name evidence="1" type="ORF">LMG27174_06425</name>
</gene>
<name>A0A2N7VZ56_9BURK</name>
<dbReference type="Proteomes" id="UP000235659">
    <property type="component" value="Unassembled WGS sequence"/>
</dbReference>
<dbReference type="EMBL" id="PNXY01000043">
    <property type="protein sequence ID" value="PMS22439.1"/>
    <property type="molecule type" value="Genomic_DNA"/>
</dbReference>
<evidence type="ECO:0000313" key="3">
    <source>
        <dbReference type="Proteomes" id="UP000235659"/>
    </source>
</evidence>
<evidence type="ECO:0000313" key="1">
    <source>
        <dbReference type="EMBL" id="CAB3737989.1"/>
    </source>
</evidence>
<sequence>MSNGESRVIVDFNPDVLRASMDLWRKATDMEIPLADQFKIHFMERRRALLEGFVKTGAAWTMILRDMKAVEGDDQLERLRDEVTGFVTWADEGLKSLDALATDD</sequence>
<reference evidence="1 4" key="2">
    <citation type="submission" date="2020-04" db="EMBL/GenBank/DDBJ databases">
        <authorList>
            <person name="De Canck E."/>
        </authorList>
    </citation>
    <scope>NUCLEOTIDE SEQUENCE [LARGE SCALE GENOMIC DNA]</scope>
    <source>
        <strain evidence="1 4">LMG 27174</strain>
    </source>
</reference>
<reference evidence="2 3" key="1">
    <citation type="submission" date="2018-01" db="EMBL/GenBank/DDBJ databases">
        <title>Whole genome analyses suggest that Burkholderia sensu lato contains two further novel genera in the rhizoxinica-symbiotica group Mycetohabitans gen. nov., and Trinickia gen. nov.: implications for the evolution of diazotrophy and nodulation in the Burkholderiaceae.</title>
        <authorList>
            <person name="Estrada-de los Santos P."/>
            <person name="Palmer M."/>
            <person name="Chavez-Ramirez B."/>
            <person name="Beukes C."/>
            <person name="Steenkamp E.T."/>
            <person name="Hirsch A.M."/>
            <person name="Manyaka P."/>
            <person name="Maluk M."/>
            <person name="Lafos M."/>
            <person name="Crook M."/>
            <person name="Gross E."/>
            <person name="Simon M.F."/>
            <person name="Bueno dos Reis Junior F."/>
            <person name="Poole P.S."/>
            <person name="Venter S.N."/>
            <person name="James E.K."/>
        </authorList>
    </citation>
    <scope>NUCLEOTIDE SEQUENCE [LARGE SCALE GENOMIC DNA]</scope>
    <source>
        <strain evidence="2 3">WSM 3937</strain>
    </source>
</reference>
<evidence type="ECO:0000313" key="4">
    <source>
        <dbReference type="Proteomes" id="UP000494205"/>
    </source>
</evidence>
<protein>
    <submittedName>
        <fullName evidence="1">Uncharacterized protein</fullName>
    </submittedName>
</protein>
<accession>A0A2N7VZ56</accession>
<dbReference type="EMBL" id="CADIJZ010000037">
    <property type="protein sequence ID" value="CAB3737989.1"/>
    <property type="molecule type" value="Genomic_DNA"/>
</dbReference>
<dbReference type="RefSeq" id="WP_102636221.1">
    <property type="nucleotide sequence ID" value="NZ_CADIJZ010000037.1"/>
</dbReference>
<organism evidence="1 4">
    <name type="scientific">Paraburkholderia rhynchosiae</name>
    <dbReference type="NCBI Taxonomy" id="487049"/>
    <lineage>
        <taxon>Bacteria</taxon>
        <taxon>Pseudomonadati</taxon>
        <taxon>Pseudomonadota</taxon>
        <taxon>Betaproteobacteria</taxon>
        <taxon>Burkholderiales</taxon>
        <taxon>Burkholderiaceae</taxon>
        <taxon>Paraburkholderia</taxon>
    </lineage>
</organism>